<gene>
    <name evidence="2" type="ORF">BV133_1412</name>
    <name evidence="3" type="ORF">BVIRIDIS_26950</name>
</gene>
<dbReference type="RefSeq" id="WP_179944855.1">
    <property type="nucleotide sequence ID" value="NZ_AP014854.2"/>
</dbReference>
<dbReference type="Proteomes" id="UP000065734">
    <property type="component" value="Chromosome I"/>
</dbReference>
<dbReference type="EMBL" id="LN907867">
    <property type="protein sequence ID" value="CUU43669.1"/>
    <property type="molecule type" value="Genomic_DNA"/>
</dbReference>
<dbReference type="PATRIC" id="fig|1079.6.peg.3417"/>
<evidence type="ECO:0000313" key="2">
    <source>
        <dbReference type="EMBL" id="BAR99005.1"/>
    </source>
</evidence>
<feature type="region of interest" description="Disordered" evidence="1">
    <location>
        <begin position="122"/>
        <end position="159"/>
    </location>
</feature>
<evidence type="ECO:0000313" key="4">
    <source>
        <dbReference type="Proteomes" id="UP000065734"/>
    </source>
</evidence>
<keyword evidence="4" id="KW-1185">Reference proteome</keyword>
<organism evidence="3 4">
    <name type="scientific">Blastochloris viridis</name>
    <name type="common">Rhodopseudomonas viridis</name>
    <dbReference type="NCBI Taxonomy" id="1079"/>
    <lineage>
        <taxon>Bacteria</taxon>
        <taxon>Pseudomonadati</taxon>
        <taxon>Pseudomonadota</taxon>
        <taxon>Alphaproteobacteria</taxon>
        <taxon>Hyphomicrobiales</taxon>
        <taxon>Blastochloridaceae</taxon>
        <taxon>Blastochloris</taxon>
    </lineage>
</organism>
<reference evidence="2" key="1">
    <citation type="journal article" date="2015" name="Genome Announc.">
        <title>Complete Genome Sequence of the Bacteriochlorophyll b-Producing Photosynthetic Bacterium Blastochloris viridis.</title>
        <authorList>
            <person name="Tsukatani Y."/>
            <person name="Hirose Y."/>
            <person name="Harada J."/>
            <person name="Misawa N."/>
            <person name="Mori K."/>
            <person name="Inoue K."/>
            <person name="Tamiaki H."/>
        </authorList>
    </citation>
    <scope>NUCLEOTIDE SEQUENCE [LARGE SCALE GENOMIC DNA]</scope>
    <source>
        <strain evidence="2">DSM 133</strain>
    </source>
</reference>
<dbReference type="KEGG" id="bvr:BVIR_3251"/>
<dbReference type="AlphaFoldDB" id="A0A0H5BA04"/>
<protein>
    <submittedName>
        <fullName evidence="3">Uncharacterized protein</fullName>
    </submittedName>
</protein>
<proteinExistence type="predicted"/>
<evidence type="ECO:0000256" key="1">
    <source>
        <dbReference type="SAM" id="MobiDB-lite"/>
    </source>
</evidence>
<dbReference type="EMBL" id="AP014854">
    <property type="protein sequence ID" value="BAR99005.1"/>
    <property type="molecule type" value="Genomic_DNA"/>
</dbReference>
<evidence type="ECO:0000313" key="3">
    <source>
        <dbReference type="EMBL" id="CUU43669.1"/>
    </source>
</evidence>
<sequence>MCDYSLHHVASRPAKVGETLVSTTFPNSITRGFTSPDEPNVAVCLLPGTELGFEKNVECEFAYGMLSNKTVGANLARFRQVNLENPYLHHDALEFPNGETVLVTHLCQGQRATVLQLPAGVSGEADHHHPADEDAEPATAPTEEAGQRPPALAGAMASD</sequence>
<accession>A0A0H5BA04</accession>
<name>A0A0H5BA04_BLAVI</name>
<reference evidence="3" key="2">
    <citation type="submission" date="2015-11" db="EMBL/GenBank/DDBJ databases">
        <authorList>
            <person name="Zhang Y."/>
            <person name="Guo Z."/>
        </authorList>
    </citation>
    <scope>NUCLEOTIDE SEQUENCE</scope>
    <source>
        <strain evidence="3">1</strain>
    </source>
</reference>
<reference evidence="4" key="3">
    <citation type="journal article" date="2016" name="Genome Announc.">
        <title>Revised genome sequence of the purple photosynthetic bacterium Blastochloris viridis.</title>
        <authorList>
            <person name="Liu L.N."/>
            <person name="Faulkner M."/>
            <person name="Liu X."/>
            <person name="Huang F."/>
            <person name="Darby A.C."/>
            <person name="Hall N."/>
        </authorList>
    </citation>
    <scope>NUCLEOTIDE SEQUENCE [LARGE SCALE GENOMIC DNA]</scope>
    <source>
        <strain evidence="4">ATCC 19567 / DSM 133 / F</strain>
    </source>
</reference>